<protein>
    <submittedName>
        <fullName evidence="1">12811_t:CDS:1</fullName>
    </submittedName>
</protein>
<sequence length="92" mass="10549">QSLIPPSKITNISIIVTCEKGCSMEPYYNTLNSNKSKLKSSSFDDHELYNSDKFIQTIMIYIRGLMFLNIVHPNLRCYVTSFKKKAIAPLEN</sequence>
<gene>
    <name evidence="1" type="ORF">SPELUC_LOCUS15299</name>
</gene>
<reference evidence="1" key="1">
    <citation type="submission" date="2021-06" db="EMBL/GenBank/DDBJ databases">
        <authorList>
            <person name="Kallberg Y."/>
            <person name="Tangrot J."/>
            <person name="Rosling A."/>
        </authorList>
    </citation>
    <scope>NUCLEOTIDE SEQUENCE</scope>
    <source>
        <strain evidence="1">28 12/20/2015</strain>
    </source>
</reference>
<evidence type="ECO:0000313" key="1">
    <source>
        <dbReference type="EMBL" id="CAG8763545.1"/>
    </source>
</evidence>
<organism evidence="1 2">
    <name type="scientific">Cetraspora pellucida</name>
    <dbReference type="NCBI Taxonomy" id="1433469"/>
    <lineage>
        <taxon>Eukaryota</taxon>
        <taxon>Fungi</taxon>
        <taxon>Fungi incertae sedis</taxon>
        <taxon>Mucoromycota</taxon>
        <taxon>Glomeromycotina</taxon>
        <taxon>Glomeromycetes</taxon>
        <taxon>Diversisporales</taxon>
        <taxon>Gigasporaceae</taxon>
        <taxon>Cetraspora</taxon>
    </lineage>
</organism>
<keyword evidence="2" id="KW-1185">Reference proteome</keyword>
<proteinExistence type="predicted"/>
<comment type="caution">
    <text evidence="1">The sequence shown here is derived from an EMBL/GenBank/DDBJ whole genome shotgun (WGS) entry which is preliminary data.</text>
</comment>
<evidence type="ECO:0000313" key="2">
    <source>
        <dbReference type="Proteomes" id="UP000789366"/>
    </source>
</evidence>
<dbReference type="EMBL" id="CAJVPW010049697">
    <property type="protein sequence ID" value="CAG8763545.1"/>
    <property type="molecule type" value="Genomic_DNA"/>
</dbReference>
<dbReference type="Proteomes" id="UP000789366">
    <property type="component" value="Unassembled WGS sequence"/>
</dbReference>
<feature type="non-terminal residue" evidence="1">
    <location>
        <position position="1"/>
    </location>
</feature>
<accession>A0ACA9QSX2</accession>
<feature type="non-terminal residue" evidence="1">
    <location>
        <position position="92"/>
    </location>
</feature>
<name>A0ACA9QSX2_9GLOM</name>